<reference evidence="5" key="1">
    <citation type="journal article" date="2015" name="PLoS ONE">
        <title>The Peripheral Olfactory Repertoire of the Lightbrown Apple Moth, Epiphyas postvittana.</title>
        <authorList>
            <person name="Corcoran J.A."/>
            <person name="Jordan M.D."/>
            <person name="Thrimawithana A.H."/>
            <person name="Crowhurst R.N."/>
            <person name="Newcomb R.D."/>
        </authorList>
    </citation>
    <scope>NUCLEOTIDE SEQUENCE</scope>
</reference>
<keyword evidence="2" id="KW-0090">Biological rhythms</keyword>
<dbReference type="InterPro" id="IPR038606">
    <property type="entry name" value="To_sf"/>
</dbReference>
<dbReference type="GO" id="GO:0007623">
    <property type="term" value="P:circadian rhythm"/>
    <property type="evidence" value="ECO:0007669"/>
    <property type="project" value="UniProtKB-ARBA"/>
</dbReference>
<dbReference type="AlphaFoldDB" id="A0A0K8TUP1"/>
<comment type="similarity">
    <text evidence="3">Belongs to the TO family.</text>
</comment>
<dbReference type="PANTHER" id="PTHR11008:SF41">
    <property type="entry name" value="RE70318P"/>
    <property type="match status" value="1"/>
</dbReference>
<feature type="chain" id="PRO_5005520290" evidence="4">
    <location>
        <begin position="19"/>
        <end position="245"/>
    </location>
</feature>
<dbReference type="Gene3D" id="3.15.10.30">
    <property type="entry name" value="Haemolymph juvenile hormone binding protein"/>
    <property type="match status" value="1"/>
</dbReference>
<dbReference type="Pfam" id="PF06585">
    <property type="entry name" value="JHBP"/>
    <property type="match status" value="1"/>
</dbReference>
<evidence type="ECO:0000313" key="5">
    <source>
        <dbReference type="EMBL" id="JAI17998.1"/>
    </source>
</evidence>
<evidence type="ECO:0000256" key="4">
    <source>
        <dbReference type="SAM" id="SignalP"/>
    </source>
</evidence>
<sequence length="245" mass="27085">MFAVSLVLLVAVVYSGNGESLPSYIKPCQLDDTFAKCVKEQMVTSLPYFTKGVPELGVPSLDPVNLDDIVIDGNGLKLSLKDAKLHGLGDADVQDLKLDIDAEKFSLVFTANMSVTGQYNIDGRILILPVQGNGDSTIKCDNIRVEIKSKLTHVKDSKGEHFKLITPNYSYQIGKTTFTFKNLFNGNKQLSDATHDFANQNWQQLMDDLAPPVIKQIVRTCVKAINKFFNKVTIDQIVLGYKPAN</sequence>
<feature type="signal peptide" evidence="4">
    <location>
        <begin position="1"/>
        <end position="18"/>
    </location>
</feature>
<proteinExistence type="inferred from homology"/>
<organism evidence="5">
    <name type="scientific">Epiphyas postvittana</name>
    <name type="common">Light brown apple moth</name>
    <dbReference type="NCBI Taxonomy" id="65032"/>
    <lineage>
        <taxon>Eukaryota</taxon>
        <taxon>Metazoa</taxon>
        <taxon>Ecdysozoa</taxon>
        <taxon>Arthropoda</taxon>
        <taxon>Hexapoda</taxon>
        <taxon>Insecta</taxon>
        <taxon>Pterygota</taxon>
        <taxon>Neoptera</taxon>
        <taxon>Endopterygota</taxon>
        <taxon>Lepidoptera</taxon>
        <taxon>Glossata</taxon>
        <taxon>Ditrysia</taxon>
        <taxon>Tortricoidea</taxon>
        <taxon>Tortricidae</taxon>
        <taxon>Tortricinae</taxon>
        <taxon>Epiphyas</taxon>
    </lineage>
</organism>
<dbReference type="EMBL" id="GCVX01000232">
    <property type="protein sequence ID" value="JAI17998.1"/>
    <property type="molecule type" value="Transcribed_RNA"/>
</dbReference>
<keyword evidence="1 4" id="KW-0732">Signal</keyword>
<name>A0A0K8TUP1_EPIPO</name>
<evidence type="ECO:0000256" key="1">
    <source>
        <dbReference type="ARBA" id="ARBA00022729"/>
    </source>
</evidence>
<dbReference type="GO" id="GO:0005615">
    <property type="term" value="C:extracellular space"/>
    <property type="evidence" value="ECO:0007669"/>
    <property type="project" value="TreeGrafter"/>
</dbReference>
<dbReference type="FunFam" id="3.15.10.30:FF:000001">
    <property type="entry name" value="Takeout-like protein 1"/>
    <property type="match status" value="1"/>
</dbReference>
<dbReference type="InterPro" id="IPR010562">
    <property type="entry name" value="Haemolymph_juvenile_hormone-bd"/>
</dbReference>
<evidence type="ECO:0000256" key="3">
    <source>
        <dbReference type="ARBA" id="ARBA00060902"/>
    </source>
</evidence>
<dbReference type="PANTHER" id="PTHR11008">
    <property type="entry name" value="PROTEIN TAKEOUT-LIKE PROTEIN"/>
    <property type="match status" value="1"/>
</dbReference>
<protein>
    <submittedName>
        <fullName evidence="5">Takeout Protein</fullName>
    </submittedName>
</protein>
<dbReference type="SMART" id="SM00700">
    <property type="entry name" value="JHBP"/>
    <property type="match status" value="1"/>
</dbReference>
<accession>A0A0K8TUP1</accession>
<evidence type="ECO:0000256" key="2">
    <source>
        <dbReference type="ARBA" id="ARBA00023108"/>
    </source>
</evidence>